<organism evidence="4 5">
    <name type="scientific">Dictyobacter arantiisoli</name>
    <dbReference type="NCBI Taxonomy" id="2014874"/>
    <lineage>
        <taxon>Bacteria</taxon>
        <taxon>Bacillati</taxon>
        <taxon>Chloroflexota</taxon>
        <taxon>Ktedonobacteria</taxon>
        <taxon>Ktedonobacterales</taxon>
        <taxon>Dictyobacteraceae</taxon>
        <taxon>Dictyobacter</taxon>
    </lineage>
</organism>
<dbReference type="PANTHER" id="PTHR30388:SF6">
    <property type="entry name" value="XANTHINE DEHYDROGENASE SUBUNIT A-RELATED"/>
    <property type="match status" value="1"/>
</dbReference>
<comment type="caution">
    <text evidence="4">The sequence shown here is derived from an EMBL/GenBank/DDBJ whole genome shotgun (WGS) entry which is preliminary data.</text>
</comment>
<feature type="region of interest" description="Disordered" evidence="1">
    <location>
        <begin position="272"/>
        <end position="298"/>
    </location>
</feature>
<dbReference type="InterPro" id="IPR027051">
    <property type="entry name" value="XdhC_Rossmann_dom"/>
</dbReference>
<dbReference type="AlphaFoldDB" id="A0A5A5T5B7"/>
<dbReference type="Pfam" id="PF13478">
    <property type="entry name" value="XdhC_C"/>
    <property type="match status" value="1"/>
</dbReference>
<evidence type="ECO:0000256" key="1">
    <source>
        <dbReference type="SAM" id="MobiDB-lite"/>
    </source>
</evidence>
<dbReference type="RefSeq" id="WP_149399163.1">
    <property type="nucleotide sequence ID" value="NZ_BIXY01000001.1"/>
</dbReference>
<dbReference type="PANTHER" id="PTHR30388">
    <property type="entry name" value="ALDEHYDE OXIDOREDUCTASE MOLYBDENUM COFACTOR ASSEMBLY PROTEIN"/>
    <property type="match status" value="1"/>
</dbReference>
<sequence>MSTITIYSEIQSALSRGEKVVVATVTKTMGAAPCPIGSKALIYPDGKLSGGFAGPYTDEKVVQAALKILQTGHAATAHIHLDPDQGEAVGSCGATLEIFYEILRPEPRLIIIGAGYVAQALTRIMTHLDFRMIVVDDRRDLANPQSFDSQVQITFGDIPQTIHELAPDEVSWIIIATRGHNLDKEALRATLDTSATYIGMIGSPGKVKRIFQELHAEGIPHERLAQIHAPIGLDLGAETPDAIALSIAAEVVMLRNNASGISLKNKHHILESDQNKTMAPTEKVGSLPETADVPQARS</sequence>
<feature type="domain" description="XdhC- CoxI" evidence="2">
    <location>
        <begin position="14"/>
        <end position="78"/>
    </location>
</feature>
<name>A0A5A5T5B7_9CHLR</name>
<dbReference type="EMBL" id="BIXY01000001">
    <property type="protein sequence ID" value="GCF06512.1"/>
    <property type="molecule type" value="Genomic_DNA"/>
</dbReference>
<dbReference type="SUPFAM" id="SSF51735">
    <property type="entry name" value="NAD(P)-binding Rossmann-fold domains"/>
    <property type="match status" value="1"/>
</dbReference>
<reference evidence="4 5" key="1">
    <citation type="submission" date="2019-01" db="EMBL/GenBank/DDBJ databases">
        <title>Draft genome sequence of Dictyobacter sp. Uno17.</title>
        <authorList>
            <person name="Wang C.M."/>
            <person name="Zheng Y."/>
            <person name="Sakai Y."/>
            <person name="Abe K."/>
            <person name="Yokota A."/>
            <person name="Yabe S."/>
        </authorList>
    </citation>
    <scope>NUCLEOTIDE SEQUENCE [LARGE SCALE GENOMIC DNA]</scope>
    <source>
        <strain evidence="4 5">Uno17</strain>
    </source>
</reference>
<evidence type="ECO:0000313" key="5">
    <source>
        <dbReference type="Proteomes" id="UP000322530"/>
    </source>
</evidence>
<dbReference type="InterPro" id="IPR036291">
    <property type="entry name" value="NAD(P)-bd_dom_sf"/>
</dbReference>
<evidence type="ECO:0000259" key="2">
    <source>
        <dbReference type="Pfam" id="PF02625"/>
    </source>
</evidence>
<protein>
    <submittedName>
        <fullName evidence="4">Xanthine dehydrogenase accessory factor</fullName>
    </submittedName>
</protein>
<proteinExistence type="predicted"/>
<keyword evidence="5" id="KW-1185">Reference proteome</keyword>
<feature type="domain" description="XdhC Rossmann" evidence="3">
    <location>
        <begin position="109"/>
        <end position="251"/>
    </location>
</feature>
<dbReference type="InterPro" id="IPR003777">
    <property type="entry name" value="XdhC_CoxI"/>
</dbReference>
<dbReference type="Gene3D" id="3.40.50.720">
    <property type="entry name" value="NAD(P)-binding Rossmann-like Domain"/>
    <property type="match status" value="1"/>
</dbReference>
<evidence type="ECO:0000259" key="3">
    <source>
        <dbReference type="Pfam" id="PF13478"/>
    </source>
</evidence>
<dbReference type="Proteomes" id="UP000322530">
    <property type="component" value="Unassembled WGS sequence"/>
</dbReference>
<dbReference type="InterPro" id="IPR052698">
    <property type="entry name" value="MoCofactor_Util/Proc"/>
</dbReference>
<gene>
    <name evidence="4" type="ORF">KDI_00760</name>
</gene>
<evidence type="ECO:0000313" key="4">
    <source>
        <dbReference type="EMBL" id="GCF06512.1"/>
    </source>
</evidence>
<dbReference type="OrthoDB" id="9773039at2"/>
<dbReference type="Pfam" id="PF02625">
    <property type="entry name" value="XdhC_CoxI"/>
    <property type="match status" value="1"/>
</dbReference>
<accession>A0A5A5T5B7</accession>